<dbReference type="InterPro" id="IPR036291">
    <property type="entry name" value="NAD(P)-bd_dom_sf"/>
</dbReference>
<dbReference type="EMBL" id="JAUKUD010000007">
    <property type="protein sequence ID" value="KAK0737912.1"/>
    <property type="molecule type" value="Genomic_DNA"/>
</dbReference>
<dbReference type="AlphaFoldDB" id="A0AA40BPB9"/>
<name>A0AA40BPB9_9PEZI</name>
<dbReference type="InterPro" id="IPR002347">
    <property type="entry name" value="SDR_fam"/>
</dbReference>
<sequence length="105" mass="11288">MLLAKEFVPEMARQNHGHVVSLCSMSSVVAPPEIVDYAASRGGIMLFHKVSLFLGGSGVGGFFAPLLHVDTVGERVVGALYSTYGITIYLLGIMRFVASFKRAPE</sequence>
<comment type="caution">
    <text evidence="2">The sequence shown here is derived from an EMBL/GenBank/DDBJ whole genome shotgun (WGS) entry which is preliminary data.</text>
</comment>
<evidence type="ECO:0000313" key="3">
    <source>
        <dbReference type="Proteomes" id="UP001172155"/>
    </source>
</evidence>
<evidence type="ECO:0000256" key="1">
    <source>
        <dbReference type="SAM" id="Phobius"/>
    </source>
</evidence>
<accession>A0AA40BPB9</accession>
<keyword evidence="1" id="KW-1133">Transmembrane helix</keyword>
<feature type="transmembrane region" description="Helical" evidence="1">
    <location>
        <begin position="79"/>
        <end position="98"/>
    </location>
</feature>
<keyword evidence="1" id="KW-0472">Membrane</keyword>
<evidence type="ECO:0000313" key="2">
    <source>
        <dbReference type="EMBL" id="KAK0737912.1"/>
    </source>
</evidence>
<dbReference type="Pfam" id="PF00106">
    <property type="entry name" value="adh_short"/>
    <property type="match status" value="1"/>
</dbReference>
<organism evidence="2 3">
    <name type="scientific">Schizothecium vesticola</name>
    <dbReference type="NCBI Taxonomy" id="314040"/>
    <lineage>
        <taxon>Eukaryota</taxon>
        <taxon>Fungi</taxon>
        <taxon>Dikarya</taxon>
        <taxon>Ascomycota</taxon>
        <taxon>Pezizomycotina</taxon>
        <taxon>Sordariomycetes</taxon>
        <taxon>Sordariomycetidae</taxon>
        <taxon>Sordariales</taxon>
        <taxon>Schizotheciaceae</taxon>
        <taxon>Schizothecium</taxon>
    </lineage>
</organism>
<keyword evidence="3" id="KW-1185">Reference proteome</keyword>
<dbReference type="Gene3D" id="3.40.50.720">
    <property type="entry name" value="NAD(P)-binding Rossmann-like Domain"/>
    <property type="match status" value="1"/>
</dbReference>
<protein>
    <submittedName>
        <fullName evidence="2">Uncharacterized protein</fullName>
    </submittedName>
</protein>
<reference evidence="2" key="1">
    <citation type="submission" date="2023-06" db="EMBL/GenBank/DDBJ databases">
        <title>Genome-scale phylogeny and comparative genomics of the fungal order Sordariales.</title>
        <authorList>
            <consortium name="Lawrence Berkeley National Laboratory"/>
            <person name="Hensen N."/>
            <person name="Bonometti L."/>
            <person name="Westerberg I."/>
            <person name="Brannstrom I.O."/>
            <person name="Guillou S."/>
            <person name="Cros-Aarteil S."/>
            <person name="Calhoun S."/>
            <person name="Haridas S."/>
            <person name="Kuo A."/>
            <person name="Mondo S."/>
            <person name="Pangilinan J."/>
            <person name="Riley R."/>
            <person name="LaButti K."/>
            <person name="Andreopoulos B."/>
            <person name="Lipzen A."/>
            <person name="Chen C."/>
            <person name="Yanf M."/>
            <person name="Daum C."/>
            <person name="Ng V."/>
            <person name="Clum A."/>
            <person name="Steindorff A."/>
            <person name="Ohm R."/>
            <person name="Martin F."/>
            <person name="Silar P."/>
            <person name="Natvig D."/>
            <person name="Lalanne C."/>
            <person name="Gautier V."/>
            <person name="Ament-velasquez S.L."/>
            <person name="Kruys A."/>
            <person name="Hutchinson M.I."/>
            <person name="Powell A.J."/>
            <person name="Barry K."/>
            <person name="Miller A.N."/>
            <person name="Grigoriev I.V."/>
            <person name="Debuchy R."/>
            <person name="Gladieux P."/>
            <person name="Thoren M.H."/>
            <person name="Johannesson H."/>
        </authorList>
    </citation>
    <scope>NUCLEOTIDE SEQUENCE</scope>
    <source>
        <strain evidence="2">SMH3187-1</strain>
    </source>
</reference>
<feature type="transmembrane region" description="Helical" evidence="1">
    <location>
        <begin position="50"/>
        <end position="67"/>
    </location>
</feature>
<dbReference type="SUPFAM" id="SSF51735">
    <property type="entry name" value="NAD(P)-binding Rossmann-fold domains"/>
    <property type="match status" value="1"/>
</dbReference>
<gene>
    <name evidence="2" type="ORF">B0T18DRAFT_432822</name>
</gene>
<keyword evidence="1" id="KW-0812">Transmembrane</keyword>
<proteinExistence type="predicted"/>
<dbReference type="Proteomes" id="UP001172155">
    <property type="component" value="Unassembled WGS sequence"/>
</dbReference>